<dbReference type="PANTHER" id="PTHR30035">
    <property type="entry name" value="LIPOPROTEIN VACJ-RELATED"/>
    <property type="match status" value="1"/>
</dbReference>
<feature type="region of interest" description="Disordered" evidence="3">
    <location>
        <begin position="226"/>
        <end position="340"/>
    </location>
</feature>
<dbReference type="InterPro" id="IPR007428">
    <property type="entry name" value="MlaA"/>
</dbReference>
<keyword evidence="5" id="KW-0449">Lipoprotein</keyword>
<dbReference type="RefSeq" id="WP_390327312.1">
    <property type="nucleotide sequence ID" value="NZ_JBHRTP010000082.1"/>
</dbReference>
<dbReference type="Proteomes" id="UP001595530">
    <property type="component" value="Unassembled WGS sequence"/>
</dbReference>
<feature type="compositionally biased region" description="Low complexity" evidence="3">
    <location>
        <begin position="251"/>
        <end position="277"/>
    </location>
</feature>
<keyword evidence="6" id="KW-1185">Reference proteome</keyword>
<accession>A0ABV7FAF5</accession>
<sequence length="340" mass="36188">MKTHMRSGALAALLAVTTLSGCATATNPKDPFEGFNRAMFGFNDAVDKVAFKPAATIYSKVVPGFVQTGVGNFFGNLADVWTMVNNMLQGKMADGLSDMMRVAVNSTLGLGGVLDIGSEAGMAKHKEDFGQTLGKWGVKGGPYVVLPIFGSFTLRDSLAFPLDFKGDPWGYKTPVRWRNVGTVLRLVDKRAAVLDASSLIEEAALDKYEFVRDAFLQRRANQIYDGESAPKDKSSLNHDSQDDDSAYTQQEAEAAETSAAASEAAAATARATAAATEPRGRSGVESVTPAKPADAAVKKDGQEQVSGRERQVRQPPVVLPASSVTTDQTLMVEAKPSSDL</sequence>
<proteinExistence type="inferred from homology"/>
<feature type="signal peptide" evidence="4">
    <location>
        <begin position="1"/>
        <end position="25"/>
    </location>
</feature>
<dbReference type="EMBL" id="JBHRTP010000082">
    <property type="protein sequence ID" value="MFC3110626.1"/>
    <property type="molecule type" value="Genomic_DNA"/>
</dbReference>
<organism evidence="5 6">
    <name type="scientific">Undibacterium arcticum</name>
    <dbReference type="NCBI Taxonomy" id="1762892"/>
    <lineage>
        <taxon>Bacteria</taxon>
        <taxon>Pseudomonadati</taxon>
        <taxon>Pseudomonadota</taxon>
        <taxon>Betaproteobacteria</taxon>
        <taxon>Burkholderiales</taxon>
        <taxon>Oxalobacteraceae</taxon>
        <taxon>Undibacterium</taxon>
    </lineage>
</organism>
<dbReference type="Pfam" id="PF04333">
    <property type="entry name" value="MlaA"/>
    <property type="match status" value="1"/>
</dbReference>
<evidence type="ECO:0000256" key="1">
    <source>
        <dbReference type="ARBA" id="ARBA00010634"/>
    </source>
</evidence>
<protein>
    <submittedName>
        <fullName evidence="5">VacJ family lipoprotein</fullName>
    </submittedName>
</protein>
<dbReference type="PANTHER" id="PTHR30035:SF3">
    <property type="entry name" value="INTERMEMBRANE PHOSPHOLIPID TRANSPORT SYSTEM LIPOPROTEIN MLAA"/>
    <property type="match status" value="1"/>
</dbReference>
<evidence type="ECO:0000256" key="3">
    <source>
        <dbReference type="SAM" id="MobiDB-lite"/>
    </source>
</evidence>
<gene>
    <name evidence="5" type="ORF">ACFOFO_22145</name>
</gene>
<dbReference type="PRINTS" id="PR01805">
    <property type="entry name" value="VACJLIPOPROT"/>
</dbReference>
<dbReference type="PROSITE" id="PS51257">
    <property type="entry name" value="PROKAR_LIPOPROTEIN"/>
    <property type="match status" value="1"/>
</dbReference>
<comment type="similarity">
    <text evidence="1">Belongs to the MlaA family.</text>
</comment>
<evidence type="ECO:0000256" key="2">
    <source>
        <dbReference type="ARBA" id="ARBA00022729"/>
    </source>
</evidence>
<reference evidence="6" key="1">
    <citation type="journal article" date="2019" name="Int. J. Syst. Evol. Microbiol.">
        <title>The Global Catalogue of Microorganisms (GCM) 10K type strain sequencing project: providing services to taxonomists for standard genome sequencing and annotation.</title>
        <authorList>
            <consortium name="The Broad Institute Genomics Platform"/>
            <consortium name="The Broad Institute Genome Sequencing Center for Infectious Disease"/>
            <person name="Wu L."/>
            <person name="Ma J."/>
        </authorList>
    </citation>
    <scope>NUCLEOTIDE SEQUENCE [LARGE SCALE GENOMIC DNA]</scope>
    <source>
        <strain evidence="6">KCTC 42986</strain>
    </source>
</reference>
<feature type="compositionally biased region" description="Basic and acidic residues" evidence="3">
    <location>
        <begin position="296"/>
        <end position="312"/>
    </location>
</feature>
<keyword evidence="2 4" id="KW-0732">Signal</keyword>
<comment type="caution">
    <text evidence="5">The sequence shown here is derived from an EMBL/GenBank/DDBJ whole genome shotgun (WGS) entry which is preliminary data.</text>
</comment>
<evidence type="ECO:0000313" key="5">
    <source>
        <dbReference type="EMBL" id="MFC3110626.1"/>
    </source>
</evidence>
<name>A0ABV7FAF5_9BURK</name>
<feature type="chain" id="PRO_5047459902" evidence="4">
    <location>
        <begin position="26"/>
        <end position="340"/>
    </location>
</feature>
<feature type="compositionally biased region" description="Basic and acidic residues" evidence="3">
    <location>
        <begin position="228"/>
        <end position="240"/>
    </location>
</feature>
<evidence type="ECO:0000256" key="4">
    <source>
        <dbReference type="SAM" id="SignalP"/>
    </source>
</evidence>
<evidence type="ECO:0000313" key="6">
    <source>
        <dbReference type="Proteomes" id="UP001595530"/>
    </source>
</evidence>